<sequence length="86" mass="9165">MMSLLRVAQRKRAAEVAAAVLMHAGTRLHAGSRSEQGPSRSPPRGESYAQSSGFHLGTSINGLCVVMAPQSQHRGDRRDKASRPAA</sequence>
<accession>A0AAD7RBK1</accession>
<name>A0AAD7RBK1_9TELE</name>
<dbReference type="EMBL" id="JAINUG010000364">
    <property type="protein sequence ID" value="KAJ8373345.1"/>
    <property type="molecule type" value="Genomic_DNA"/>
</dbReference>
<feature type="region of interest" description="Disordered" evidence="1">
    <location>
        <begin position="25"/>
        <end position="86"/>
    </location>
</feature>
<feature type="compositionally biased region" description="Basic and acidic residues" evidence="1">
    <location>
        <begin position="73"/>
        <end position="86"/>
    </location>
</feature>
<organism evidence="2 3">
    <name type="scientific">Aldrovandia affinis</name>
    <dbReference type="NCBI Taxonomy" id="143900"/>
    <lineage>
        <taxon>Eukaryota</taxon>
        <taxon>Metazoa</taxon>
        <taxon>Chordata</taxon>
        <taxon>Craniata</taxon>
        <taxon>Vertebrata</taxon>
        <taxon>Euteleostomi</taxon>
        <taxon>Actinopterygii</taxon>
        <taxon>Neopterygii</taxon>
        <taxon>Teleostei</taxon>
        <taxon>Notacanthiformes</taxon>
        <taxon>Halosauridae</taxon>
        <taxon>Aldrovandia</taxon>
    </lineage>
</organism>
<evidence type="ECO:0000256" key="1">
    <source>
        <dbReference type="SAM" id="MobiDB-lite"/>
    </source>
</evidence>
<evidence type="ECO:0000313" key="2">
    <source>
        <dbReference type="EMBL" id="KAJ8373345.1"/>
    </source>
</evidence>
<feature type="compositionally biased region" description="Polar residues" evidence="1">
    <location>
        <begin position="48"/>
        <end position="61"/>
    </location>
</feature>
<reference evidence="2" key="1">
    <citation type="journal article" date="2023" name="Science">
        <title>Genome structures resolve the early diversification of teleost fishes.</title>
        <authorList>
            <person name="Parey E."/>
            <person name="Louis A."/>
            <person name="Montfort J."/>
            <person name="Bouchez O."/>
            <person name="Roques C."/>
            <person name="Iampietro C."/>
            <person name="Lluch J."/>
            <person name="Castinel A."/>
            <person name="Donnadieu C."/>
            <person name="Desvignes T."/>
            <person name="Floi Bucao C."/>
            <person name="Jouanno E."/>
            <person name="Wen M."/>
            <person name="Mejri S."/>
            <person name="Dirks R."/>
            <person name="Jansen H."/>
            <person name="Henkel C."/>
            <person name="Chen W.J."/>
            <person name="Zahm M."/>
            <person name="Cabau C."/>
            <person name="Klopp C."/>
            <person name="Thompson A.W."/>
            <person name="Robinson-Rechavi M."/>
            <person name="Braasch I."/>
            <person name="Lecointre G."/>
            <person name="Bobe J."/>
            <person name="Postlethwait J.H."/>
            <person name="Berthelot C."/>
            <person name="Roest Crollius H."/>
            <person name="Guiguen Y."/>
        </authorList>
    </citation>
    <scope>NUCLEOTIDE SEQUENCE</scope>
    <source>
        <strain evidence="2">NC1722</strain>
    </source>
</reference>
<gene>
    <name evidence="2" type="ORF">AAFF_G00265890</name>
</gene>
<protein>
    <submittedName>
        <fullName evidence="2">Uncharacterized protein</fullName>
    </submittedName>
</protein>
<dbReference type="Proteomes" id="UP001221898">
    <property type="component" value="Unassembled WGS sequence"/>
</dbReference>
<comment type="caution">
    <text evidence="2">The sequence shown here is derived from an EMBL/GenBank/DDBJ whole genome shotgun (WGS) entry which is preliminary data.</text>
</comment>
<proteinExistence type="predicted"/>
<evidence type="ECO:0000313" key="3">
    <source>
        <dbReference type="Proteomes" id="UP001221898"/>
    </source>
</evidence>
<dbReference type="AlphaFoldDB" id="A0AAD7RBK1"/>
<keyword evidence="3" id="KW-1185">Reference proteome</keyword>